<name>A0A7J8B999_ROUAE</name>
<dbReference type="EMBL" id="JACASE010000018">
    <property type="protein sequence ID" value="KAF6395387.1"/>
    <property type="molecule type" value="Genomic_DNA"/>
</dbReference>
<feature type="region of interest" description="Disordered" evidence="1">
    <location>
        <begin position="92"/>
        <end position="112"/>
    </location>
</feature>
<accession>A0A7J8B999</accession>
<evidence type="ECO:0000313" key="3">
    <source>
        <dbReference type="Proteomes" id="UP000593571"/>
    </source>
</evidence>
<evidence type="ECO:0000313" key="2">
    <source>
        <dbReference type="EMBL" id="KAF6395387.1"/>
    </source>
</evidence>
<gene>
    <name evidence="2" type="ORF">HJG63_009944</name>
</gene>
<reference evidence="2 3" key="1">
    <citation type="journal article" date="2020" name="Nature">
        <title>Six reference-quality genomes reveal evolution of bat adaptations.</title>
        <authorList>
            <person name="Jebb D."/>
            <person name="Huang Z."/>
            <person name="Pippel M."/>
            <person name="Hughes G.M."/>
            <person name="Lavrichenko K."/>
            <person name="Devanna P."/>
            <person name="Winkler S."/>
            <person name="Jermiin L.S."/>
            <person name="Skirmuntt E.C."/>
            <person name="Katzourakis A."/>
            <person name="Burkitt-Gray L."/>
            <person name="Ray D.A."/>
            <person name="Sullivan K.A.M."/>
            <person name="Roscito J.G."/>
            <person name="Kirilenko B.M."/>
            <person name="Davalos L.M."/>
            <person name="Corthals A.P."/>
            <person name="Power M.L."/>
            <person name="Jones G."/>
            <person name="Ransome R.D."/>
            <person name="Dechmann D.K.N."/>
            <person name="Locatelli A.G."/>
            <person name="Puechmaille S.J."/>
            <person name="Fedrigo O."/>
            <person name="Jarvis E.D."/>
            <person name="Hiller M."/>
            <person name="Vernes S.C."/>
            <person name="Myers E.W."/>
            <person name="Teeling E.C."/>
        </authorList>
    </citation>
    <scope>NUCLEOTIDE SEQUENCE [LARGE SCALE GENOMIC DNA]</scope>
    <source>
        <strain evidence="2">MRouAeg1</strain>
        <tissue evidence="2">Muscle</tissue>
    </source>
</reference>
<comment type="caution">
    <text evidence="2">The sequence shown here is derived from an EMBL/GenBank/DDBJ whole genome shotgun (WGS) entry which is preliminary data.</text>
</comment>
<dbReference type="Proteomes" id="UP000593571">
    <property type="component" value="Unassembled WGS sequence"/>
</dbReference>
<dbReference type="AlphaFoldDB" id="A0A7J8B999"/>
<proteinExistence type="predicted"/>
<keyword evidence="3" id="KW-1185">Reference proteome</keyword>
<sequence>MFRAAVLTRHRVARVAFSLTLSREYFHGCVTVFLRILFSASPRLSPPLGSLLPLPAHHPGGGIWALAPPPPRPAFLSSHGLLGTRFGWKALTARSPPSSRPHSGAPDPSTWARPVPGNSPFSVFLPPAWCVLQNVTDSLL</sequence>
<protein>
    <submittedName>
        <fullName evidence="2">Uncharacterized protein</fullName>
    </submittedName>
</protein>
<evidence type="ECO:0000256" key="1">
    <source>
        <dbReference type="SAM" id="MobiDB-lite"/>
    </source>
</evidence>
<organism evidence="2 3">
    <name type="scientific">Rousettus aegyptiacus</name>
    <name type="common">Egyptian fruit bat</name>
    <name type="synonym">Pteropus aegyptiacus</name>
    <dbReference type="NCBI Taxonomy" id="9407"/>
    <lineage>
        <taxon>Eukaryota</taxon>
        <taxon>Metazoa</taxon>
        <taxon>Chordata</taxon>
        <taxon>Craniata</taxon>
        <taxon>Vertebrata</taxon>
        <taxon>Euteleostomi</taxon>
        <taxon>Mammalia</taxon>
        <taxon>Eutheria</taxon>
        <taxon>Laurasiatheria</taxon>
        <taxon>Chiroptera</taxon>
        <taxon>Yinpterochiroptera</taxon>
        <taxon>Pteropodoidea</taxon>
        <taxon>Pteropodidae</taxon>
        <taxon>Rousettinae</taxon>
        <taxon>Rousettus</taxon>
    </lineage>
</organism>